<evidence type="ECO:0000256" key="8">
    <source>
        <dbReference type="ARBA" id="ARBA00023136"/>
    </source>
</evidence>
<gene>
    <name evidence="14" type="ORF">F6J89_21040</name>
</gene>
<dbReference type="EC" id="2.4.1.-" evidence="10"/>
<feature type="transmembrane region" description="Helical" evidence="10">
    <location>
        <begin position="152"/>
        <end position="172"/>
    </location>
</feature>
<dbReference type="EMBL" id="JAAHFQ010000474">
    <property type="protein sequence ID" value="NER30033.1"/>
    <property type="molecule type" value="Genomic_DNA"/>
</dbReference>
<keyword evidence="7 10" id="KW-1133">Transmembrane helix</keyword>
<name>A0A6B3NEJ9_9CYAN</name>
<dbReference type="GO" id="GO:0005886">
    <property type="term" value="C:plasma membrane"/>
    <property type="evidence" value="ECO:0007669"/>
    <property type="project" value="UniProtKB-SubCell"/>
</dbReference>
<feature type="domain" description="ArnT-like N-terminal" evidence="12">
    <location>
        <begin position="21"/>
        <end position="225"/>
    </location>
</feature>
<keyword evidence="5 10" id="KW-0808">Transferase</keyword>
<evidence type="ECO:0000256" key="4">
    <source>
        <dbReference type="ARBA" id="ARBA00022676"/>
    </source>
</evidence>
<keyword evidence="4 10" id="KW-0328">Glycosyltransferase</keyword>
<evidence type="ECO:0000256" key="7">
    <source>
        <dbReference type="ARBA" id="ARBA00022989"/>
    </source>
</evidence>
<comment type="subcellular location">
    <subcellularLocation>
        <location evidence="10">Cell membrane</location>
    </subcellularLocation>
    <subcellularLocation>
        <location evidence="1">Endomembrane system</location>
        <topology evidence="1">Multi-pass membrane protein</topology>
    </subcellularLocation>
</comment>
<protein>
    <recommendedName>
        <fullName evidence="9 10">Polyprenol-phosphate-mannose--protein mannosyltransferase</fullName>
        <ecNumber evidence="10">2.4.1.-</ecNumber>
    </recommendedName>
</protein>
<dbReference type="Pfam" id="PF02366">
    <property type="entry name" value="PMT"/>
    <property type="match status" value="1"/>
</dbReference>
<dbReference type="Pfam" id="PF16192">
    <property type="entry name" value="PMT_4TMC"/>
    <property type="match status" value="1"/>
</dbReference>
<feature type="transmembrane region" description="Helical" evidence="10">
    <location>
        <begin position="279"/>
        <end position="299"/>
    </location>
</feature>
<evidence type="ECO:0000259" key="13">
    <source>
        <dbReference type="Pfam" id="PF16192"/>
    </source>
</evidence>
<feature type="region of interest" description="Disordered" evidence="11">
    <location>
        <begin position="235"/>
        <end position="258"/>
    </location>
</feature>
<organism evidence="14">
    <name type="scientific">Symploca sp. SIO1C4</name>
    <dbReference type="NCBI Taxonomy" id="2607765"/>
    <lineage>
        <taxon>Bacteria</taxon>
        <taxon>Bacillati</taxon>
        <taxon>Cyanobacteriota</taxon>
        <taxon>Cyanophyceae</taxon>
        <taxon>Coleofasciculales</taxon>
        <taxon>Coleofasciculaceae</taxon>
        <taxon>Symploca</taxon>
    </lineage>
</organism>
<evidence type="ECO:0000256" key="5">
    <source>
        <dbReference type="ARBA" id="ARBA00022679"/>
    </source>
</evidence>
<evidence type="ECO:0000256" key="6">
    <source>
        <dbReference type="ARBA" id="ARBA00022692"/>
    </source>
</evidence>
<reference evidence="14" key="1">
    <citation type="submission" date="2019-11" db="EMBL/GenBank/DDBJ databases">
        <title>Genomic insights into an expanded diversity of filamentous marine cyanobacteria reveals the extraordinary biosynthetic potential of Moorea and Okeania.</title>
        <authorList>
            <person name="Ferreira Leao T."/>
            <person name="Wang M."/>
            <person name="Moss N."/>
            <person name="Da Silva R."/>
            <person name="Sanders J."/>
            <person name="Nurk S."/>
            <person name="Gurevich A."/>
            <person name="Humphrey G."/>
            <person name="Reher R."/>
            <person name="Zhu Q."/>
            <person name="Belda-Ferre P."/>
            <person name="Glukhov E."/>
            <person name="Rex R."/>
            <person name="Dorrestein P.C."/>
            <person name="Knight R."/>
            <person name="Pevzner P."/>
            <person name="Gerwick W.H."/>
            <person name="Gerwick L."/>
        </authorList>
    </citation>
    <scope>NUCLEOTIDE SEQUENCE</scope>
    <source>
        <strain evidence="14">SIO1C4</strain>
    </source>
</reference>
<feature type="transmembrane region" description="Helical" evidence="10">
    <location>
        <begin position="104"/>
        <end position="122"/>
    </location>
</feature>
<dbReference type="InterPro" id="IPR027005">
    <property type="entry name" value="PMT-like"/>
</dbReference>
<evidence type="ECO:0000256" key="1">
    <source>
        <dbReference type="ARBA" id="ARBA00004127"/>
    </source>
</evidence>
<dbReference type="InterPro" id="IPR003342">
    <property type="entry name" value="ArnT-like_N"/>
</dbReference>
<dbReference type="UniPathway" id="UPA00378"/>
<feature type="transmembrane region" description="Helical" evidence="10">
    <location>
        <begin position="129"/>
        <end position="146"/>
    </location>
</feature>
<feature type="transmembrane region" description="Helical" evidence="10">
    <location>
        <begin position="417"/>
        <end position="434"/>
    </location>
</feature>
<evidence type="ECO:0000256" key="3">
    <source>
        <dbReference type="ARBA" id="ARBA00007222"/>
    </source>
</evidence>
<accession>A0A6B3NEJ9</accession>
<keyword evidence="10" id="KW-1003">Cell membrane</keyword>
<feature type="compositionally biased region" description="Basic and acidic residues" evidence="11">
    <location>
        <begin position="235"/>
        <end position="253"/>
    </location>
</feature>
<evidence type="ECO:0000256" key="11">
    <source>
        <dbReference type="SAM" id="MobiDB-lite"/>
    </source>
</evidence>
<dbReference type="PANTHER" id="PTHR10050:SF46">
    <property type="entry name" value="PROTEIN O-MANNOSYL-TRANSFERASE 2"/>
    <property type="match status" value="1"/>
</dbReference>
<feature type="domain" description="Protein O-mannosyl-transferase C-terminal four TM" evidence="13">
    <location>
        <begin position="309"/>
        <end position="515"/>
    </location>
</feature>
<feature type="transmembrane region" description="Helical" evidence="10">
    <location>
        <begin position="385"/>
        <end position="405"/>
    </location>
</feature>
<comment type="function">
    <text evidence="10">Protein O-mannosyltransferase that catalyzes the transfer of a single mannose residue from a polyprenol phospho-mannosyl lipidic donor to the hydroxyl group of selected serine and threonine residues in acceptor proteins.</text>
</comment>
<proteinExistence type="inferred from homology"/>
<keyword evidence="6 10" id="KW-0812">Transmembrane</keyword>
<dbReference type="InterPro" id="IPR032421">
    <property type="entry name" value="PMT_4TMC"/>
</dbReference>
<evidence type="ECO:0000256" key="9">
    <source>
        <dbReference type="ARBA" id="ARBA00093617"/>
    </source>
</evidence>
<dbReference type="PANTHER" id="PTHR10050">
    <property type="entry name" value="DOLICHYL-PHOSPHATE-MANNOSE--PROTEIN MANNOSYLTRANSFERASE"/>
    <property type="match status" value="1"/>
</dbReference>
<feature type="transmembrane region" description="Helical" evidence="10">
    <location>
        <begin position="446"/>
        <end position="467"/>
    </location>
</feature>
<comment type="caution">
    <text evidence="14">The sequence shown here is derived from an EMBL/GenBank/DDBJ whole genome shotgun (WGS) entry which is preliminary data.</text>
</comment>
<evidence type="ECO:0000256" key="10">
    <source>
        <dbReference type="RuleBase" id="RU367007"/>
    </source>
</evidence>
<feature type="transmembrane region" description="Helical" evidence="10">
    <location>
        <begin position="203"/>
        <end position="220"/>
    </location>
</feature>
<feature type="transmembrane region" description="Helical" evidence="10">
    <location>
        <begin position="12"/>
        <end position="32"/>
    </location>
</feature>
<evidence type="ECO:0000256" key="2">
    <source>
        <dbReference type="ARBA" id="ARBA00004922"/>
    </source>
</evidence>
<comment type="pathway">
    <text evidence="2 10">Protein modification; protein glycosylation.</text>
</comment>
<sequence length="516" mass="58815">MALHSKLHNSSIFWFRIGMTTIFIISFALRFWGLSRFNSLVFDEVYYAKFANNYLTNTPFFNAHPPLSQYIIAIGIKIGSHLPFGQDTVNSLTGSVRSTWSYRWLNALTGSLIPLVVGALAYQLNRRRSYALIAALLAATDGLFLVESRYALNNIYIVIFGLLAQLFLLMALNKPRQQRQGIMALSGVLFGACAATKWNGLGFLLGVYLVWAAVWIMHWVRKFLEILDVAPTQKGEQEEEKKGRRGEGERGRGGDFVGVKPSQAVISQTPLQKFRELNVFHILGNFAIIPILTYSLLWIPHLQMNPTPGFWQMQKEIFNYHQNIGSGSEVHPYCSRWYSWPLMLRTIAYFHHAPNHNSEANSLESPVTDGVAEAIYDVHAMGNPVLWWLSTAAILLLLVVLVLRFKSSRSWKLAPTRSTLVALYLVLNWLGNLLPWSQVSRCLFLYHYMCASVFASLGLAWVLDWLIQNNYKEHQGVAVSLILLILIAFCFWMPIYLGLPLSVEGYQWRMWLPSWI</sequence>
<dbReference type="AlphaFoldDB" id="A0A6B3NEJ9"/>
<dbReference type="GO" id="GO:0004169">
    <property type="term" value="F:dolichyl-phosphate-mannose-protein mannosyltransferase activity"/>
    <property type="evidence" value="ECO:0007669"/>
    <property type="project" value="UniProtKB-UniRule"/>
</dbReference>
<dbReference type="GO" id="GO:0012505">
    <property type="term" value="C:endomembrane system"/>
    <property type="evidence" value="ECO:0007669"/>
    <property type="project" value="UniProtKB-SubCell"/>
</dbReference>
<keyword evidence="8 10" id="KW-0472">Membrane</keyword>
<feature type="transmembrane region" description="Helical" evidence="10">
    <location>
        <begin position="479"/>
        <end position="499"/>
    </location>
</feature>
<evidence type="ECO:0000259" key="12">
    <source>
        <dbReference type="Pfam" id="PF02366"/>
    </source>
</evidence>
<comment type="similarity">
    <text evidence="3 10">Belongs to the glycosyltransferase 39 family.</text>
</comment>
<evidence type="ECO:0000313" key="14">
    <source>
        <dbReference type="EMBL" id="NER30033.1"/>
    </source>
</evidence>